<gene>
    <name evidence="1" type="ORF">FNL38_103137</name>
</gene>
<sequence length="166" mass="17233">MSVHLLDVEPTDVDASALGLVVDAPAPPALAQLVIETVDGALTLGVLGASHVVTARSGGETLTEQVSCDAVTAGGDPLPGAEVLGPYRFESSTQTLDRTEFVAEAARLKVQAAADGWICGSFPGDDTAVTVLFGSSLGHGWAWQSWHLYPGEGTGVIVKTRSRWHP</sequence>
<dbReference type="AlphaFoldDB" id="A0A652YQF7"/>
<name>A0A652YQF7_NOCGL</name>
<accession>A0A652YQF7</accession>
<comment type="caution">
    <text evidence="1">The sequence shown here is derived from an EMBL/GenBank/DDBJ whole genome shotgun (WGS) entry which is preliminary data.</text>
</comment>
<dbReference type="InterPro" id="IPR024486">
    <property type="entry name" value="DUF2617"/>
</dbReference>
<dbReference type="Pfam" id="PF10936">
    <property type="entry name" value="DUF2617"/>
    <property type="match status" value="1"/>
</dbReference>
<protein>
    <submittedName>
        <fullName evidence="1">Uncharacterized protein DUF2617</fullName>
    </submittedName>
</protein>
<organism evidence="1">
    <name type="scientific">Nocardia globerula</name>
    <dbReference type="NCBI Taxonomy" id="1818"/>
    <lineage>
        <taxon>Bacteria</taxon>
        <taxon>Bacillati</taxon>
        <taxon>Actinomycetota</taxon>
        <taxon>Actinomycetes</taxon>
        <taxon>Mycobacteriales</taxon>
        <taxon>Nocardiaceae</taxon>
        <taxon>Nocardia</taxon>
    </lineage>
</organism>
<evidence type="ECO:0000313" key="1">
    <source>
        <dbReference type="EMBL" id="TYQ04787.1"/>
    </source>
</evidence>
<reference evidence="1" key="1">
    <citation type="submission" date="2019-07" db="EMBL/GenBank/DDBJ databases">
        <title>Genomic Encyclopedia of Type Strains, Phase IV (KMG-IV): sequencing the most valuable type-strain genomes for metagenomic binning, comparative biology and taxonomic classification.</title>
        <authorList>
            <person name="Goeker M."/>
        </authorList>
    </citation>
    <scope>NUCLEOTIDE SEQUENCE</scope>
    <source>
        <strain evidence="1">DSM 44596</strain>
    </source>
</reference>
<proteinExistence type="predicted"/>
<dbReference type="EMBL" id="VNIQ01000003">
    <property type="protein sequence ID" value="TYQ04787.1"/>
    <property type="molecule type" value="Genomic_DNA"/>
</dbReference>